<proteinExistence type="predicted"/>
<name>A0A7Y6PBE3_PHOVU</name>
<gene>
    <name evidence="2" type="ORF">HUV05_04180</name>
</gene>
<evidence type="ECO:0000313" key="3">
    <source>
        <dbReference type="Proteomes" id="UP000524321"/>
    </source>
</evidence>
<feature type="signal peptide" evidence="1">
    <location>
        <begin position="1"/>
        <end position="24"/>
    </location>
</feature>
<reference evidence="2 3" key="2">
    <citation type="submission" date="2020-07" db="EMBL/GenBank/DDBJ databases">
        <title>Bacterial metabolism rescues the inhibition of intestinal drug absorption by food and drug additives.</title>
        <authorList>
            <person name="Zou L."/>
            <person name="Spanogiannopoulos P."/>
            <person name="Chien H.-C."/>
            <person name="Pieper L.M."/>
            <person name="Cai W."/>
            <person name="Khuri N."/>
            <person name="Pottel J."/>
            <person name="Vora B."/>
            <person name="Ni Z."/>
            <person name="Tsakalozou E."/>
            <person name="Zhang W."/>
            <person name="Shoichet B.K."/>
            <person name="Giacomini K.M."/>
            <person name="Turnbaugh P.J."/>
        </authorList>
    </citation>
    <scope>NUCLEOTIDE SEQUENCE [LARGE SCALE GENOMIC DNA]</scope>
    <source>
        <strain evidence="2 3">B33</strain>
    </source>
</reference>
<evidence type="ECO:0000313" key="2">
    <source>
        <dbReference type="EMBL" id="NVB72726.1"/>
    </source>
</evidence>
<dbReference type="EMBL" id="JABWDJ010000011">
    <property type="protein sequence ID" value="NVB72726.1"/>
    <property type="molecule type" value="Genomic_DNA"/>
</dbReference>
<feature type="chain" id="PRO_5031453170" description="DUF4890 domain-containing protein" evidence="1">
    <location>
        <begin position="25"/>
        <end position="190"/>
    </location>
</feature>
<dbReference type="AlphaFoldDB" id="A0A7Y6PBE3"/>
<feature type="non-terminal residue" evidence="2">
    <location>
        <position position="190"/>
    </location>
</feature>
<evidence type="ECO:0008006" key="4">
    <source>
        <dbReference type="Google" id="ProtNLM"/>
    </source>
</evidence>
<organism evidence="2 3">
    <name type="scientific">Phocaeicola vulgatus</name>
    <name type="common">Bacteroides vulgatus</name>
    <dbReference type="NCBI Taxonomy" id="821"/>
    <lineage>
        <taxon>Bacteria</taxon>
        <taxon>Pseudomonadati</taxon>
        <taxon>Bacteroidota</taxon>
        <taxon>Bacteroidia</taxon>
        <taxon>Bacteroidales</taxon>
        <taxon>Bacteroidaceae</taxon>
        <taxon>Phocaeicola</taxon>
    </lineage>
</organism>
<comment type="caution">
    <text evidence="2">The sequence shown here is derived from an EMBL/GenBank/DDBJ whole genome shotgun (WGS) entry which is preliminary data.</text>
</comment>
<reference evidence="2 3" key="1">
    <citation type="submission" date="2020-04" db="EMBL/GenBank/DDBJ databases">
        <authorList>
            <person name="Pieper L."/>
        </authorList>
    </citation>
    <scope>NUCLEOTIDE SEQUENCE [LARGE SCALE GENOMIC DNA]</scope>
    <source>
        <strain evidence="2 3">B33</strain>
    </source>
</reference>
<dbReference type="Proteomes" id="UP000524321">
    <property type="component" value="Unassembled WGS sequence"/>
</dbReference>
<protein>
    <recommendedName>
        <fullName evidence="4">DUF4890 domain-containing protein</fullName>
    </recommendedName>
</protein>
<accession>A0A7Y6PBE3</accession>
<sequence length="190" mass="22451">MMRTKFFLMMLAAIVMGSQVTLFAQEKKGAKSERRQFNKEQMLEIQCNQIIKGLALDDATTAKFIPVYKQYMEEMRATRHMGACRNIANRTAADKQTPKPLPTDAEVEQAIKARFAQSRKILDVREKYYNEFRKFLSPKQIQKMYNMEKHNGDKFRKEMRKRQGMKKQHGGRRPVSYTHLRAHETVRWKS</sequence>
<dbReference type="Gene3D" id="1.20.120.1490">
    <property type="match status" value="1"/>
</dbReference>
<keyword evidence="1" id="KW-0732">Signal</keyword>
<evidence type="ECO:0000256" key="1">
    <source>
        <dbReference type="SAM" id="SignalP"/>
    </source>
</evidence>